<dbReference type="STRING" id="228410.NE0488"/>
<proteinExistence type="predicted"/>
<dbReference type="KEGG" id="neu:NE0488"/>
<dbReference type="Proteomes" id="UP000001416">
    <property type="component" value="Chromosome"/>
</dbReference>
<evidence type="ECO:0000313" key="2">
    <source>
        <dbReference type="Proteomes" id="UP000001416"/>
    </source>
</evidence>
<dbReference type="EMBL" id="AL954747">
    <property type="protein sequence ID" value="CAD84399.1"/>
    <property type="molecule type" value="Genomic_DNA"/>
</dbReference>
<reference evidence="1 2" key="1">
    <citation type="journal article" date="2003" name="J. Bacteriol.">
        <title>Complete genome sequence of the ammonia-oxidizing bacterium and obligate chemolithoautotroph Nitrosomonas europaea.</title>
        <authorList>
            <person name="Chain P."/>
            <person name="Lamerdin J."/>
            <person name="Larimer F."/>
            <person name="Regala W."/>
            <person name="Land M."/>
            <person name="Hauser L."/>
            <person name="Hooper A."/>
            <person name="Klotz M."/>
            <person name="Norton J."/>
            <person name="Sayavedra-Soto L."/>
            <person name="Arciero D."/>
            <person name="Hommes N."/>
            <person name="Whittaker M."/>
            <person name="Arp D."/>
        </authorList>
    </citation>
    <scope>NUCLEOTIDE SEQUENCE [LARGE SCALE GENOMIC DNA]</scope>
    <source>
        <strain evidence="2">ATCC 19718 / CIP 103999 / KCTC 2705 / NBRC 14298</strain>
    </source>
</reference>
<sequence length="80" mass="9331">MIRSRCDRWPSTKPGQLRRIALSATLPRKERRGIERITMQRQSEQEQLFSIFIVFTRPLGRGDPENLNKVAYLNIAVTDC</sequence>
<keyword evidence="2" id="KW-1185">Reference proteome</keyword>
<organism evidence="1 2">
    <name type="scientific">Nitrosomonas europaea (strain ATCC 19718 / CIP 103999 / KCTC 2705 / NBRC 14298)</name>
    <dbReference type="NCBI Taxonomy" id="228410"/>
    <lineage>
        <taxon>Bacteria</taxon>
        <taxon>Pseudomonadati</taxon>
        <taxon>Pseudomonadota</taxon>
        <taxon>Betaproteobacteria</taxon>
        <taxon>Nitrosomonadales</taxon>
        <taxon>Nitrosomonadaceae</taxon>
        <taxon>Nitrosomonas</taxon>
    </lineage>
</organism>
<dbReference type="HOGENOM" id="CLU_2586113_0_0_4"/>
<gene>
    <name evidence="1" type="ordered locus">NE0488</name>
</gene>
<evidence type="ECO:0000313" key="1">
    <source>
        <dbReference type="EMBL" id="CAD84399.1"/>
    </source>
</evidence>
<protein>
    <submittedName>
        <fullName evidence="1">Uncharacterized protein</fullName>
    </submittedName>
</protein>
<dbReference type="AlphaFoldDB" id="Q82X12"/>
<accession>Q82X12</accession>
<name>Q82X12_NITEU</name>